<dbReference type="EMBL" id="UINC01098602">
    <property type="protein sequence ID" value="SVC57251.1"/>
    <property type="molecule type" value="Genomic_DNA"/>
</dbReference>
<organism evidence="1">
    <name type="scientific">marine metagenome</name>
    <dbReference type="NCBI Taxonomy" id="408172"/>
    <lineage>
        <taxon>unclassified sequences</taxon>
        <taxon>metagenomes</taxon>
        <taxon>ecological metagenomes</taxon>
    </lineage>
</organism>
<proteinExistence type="predicted"/>
<name>A0A382NCE8_9ZZZZ</name>
<gene>
    <name evidence="1" type="ORF">METZ01_LOCUS310105</name>
</gene>
<evidence type="ECO:0000313" key="1">
    <source>
        <dbReference type="EMBL" id="SVC57251.1"/>
    </source>
</evidence>
<accession>A0A382NCE8</accession>
<dbReference type="AlphaFoldDB" id="A0A382NCE8"/>
<reference evidence="1" key="1">
    <citation type="submission" date="2018-05" db="EMBL/GenBank/DDBJ databases">
        <authorList>
            <person name="Lanie J.A."/>
            <person name="Ng W.-L."/>
            <person name="Kazmierczak K.M."/>
            <person name="Andrzejewski T.M."/>
            <person name="Davidsen T.M."/>
            <person name="Wayne K.J."/>
            <person name="Tettelin H."/>
            <person name="Glass J.I."/>
            <person name="Rusch D."/>
            <person name="Podicherti R."/>
            <person name="Tsui H.-C.T."/>
            <person name="Winkler M.E."/>
        </authorList>
    </citation>
    <scope>NUCLEOTIDE SEQUENCE</scope>
</reference>
<feature type="non-terminal residue" evidence="1">
    <location>
        <position position="45"/>
    </location>
</feature>
<protein>
    <submittedName>
        <fullName evidence="1">Uncharacterized protein</fullName>
    </submittedName>
</protein>
<sequence length="45" mass="5164">MGLNIGRDHYCSEIIGVEDDRYKLSFRSSHFLGRAVGLQYGFLEL</sequence>